<dbReference type="NCBIfam" id="TIGR01777">
    <property type="entry name" value="yfcH"/>
    <property type="match status" value="1"/>
</dbReference>
<dbReference type="SUPFAM" id="SSF51735">
    <property type="entry name" value="NAD(P)-binding Rossmann-fold domains"/>
    <property type="match status" value="1"/>
</dbReference>
<proteinExistence type="inferred from homology"/>
<name>A0ABR6XG65_9BURK</name>
<dbReference type="RefSeq" id="WP_186883076.1">
    <property type="nucleotide sequence ID" value="NZ_JACOFT010000003.1"/>
</dbReference>
<feature type="domain" description="NAD-dependent epimerase/dehydratase" evidence="2">
    <location>
        <begin position="3"/>
        <end position="222"/>
    </location>
</feature>
<dbReference type="InterPro" id="IPR001509">
    <property type="entry name" value="Epimerase_deHydtase"/>
</dbReference>
<dbReference type="InterPro" id="IPR013549">
    <property type="entry name" value="DUF1731"/>
</dbReference>
<evidence type="ECO:0000313" key="5">
    <source>
        <dbReference type="Proteomes" id="UP000637632"/>
    </source>
</evidence>
<sequence>MRILITGGTGLIGRRLCSSLLDHGHVLTVFSRHPETVRSLCGNAVHAMQSLDEYHVDTEFDAIINLAGEPIVDKRWTSARQKVLRDSRIALTEKLLQKISAANFKPEVFLSGSAVGIYGNGGDQLFSEQAAVAKDFGAHLCADWEAAANRAADMGIRVCILRTGLVLDAAGGILKKMHLPFSLALGARIADGKQWMSWIHVQDYVAIVRYLLDDKNAAGPYNMVAPHPVTNREFTQTLAAALHRPALFVAPAFLLKLAMGDMAELLTGGQRVQPMHVAELGYEFQYPYLAEALHDLL</sequence>
<evidence type="ECO:0000259" key="3">
    <source>
        <dbReference type="Pfam" id="PF08338"/>
    </source>
</evidence>
<dbReference type="PANTHER" id="PTHR11092:SF0">
    <property type="entry name" value="EPIMERASE FAMILY PROTEIN SDR39U1"/>
    <property type="match status" value="1"/>
</dbReference>
<dbReference type="Pfam" id="PF08338">
    <property type="entry name" value="DUF1731"/>
    <property type="match status" value="1"/>
</dbReference>
<feature type="domain" description="DUF1731" evidence="3">
    <location>
        <begin position="250"/>
        <end position="296"/>
    </location>
</feature>
<dbReference type="PANTHER" id="PTHR11092">
    <property type="entry name" value="SUGAR NUCLEOTIDE EPIMERASE RELATED"/>
    <property type="match status" value="1"/>
</dbReference>
<comment type="similarity">
    <text evidence="1">Belongs to the NAD(P)-dependent epimerase/dehydratase family. SDR39U1 subfamily.</text>
</comment>
<evidence type="ECO:0000259" key="2">
    <source>
        <dbReference type="Pfam" id="PF01370"/>
    </source>
</evidence>
<dbReference type="EMBL" id="JACOFT010000003">
    <property type="protein sequence ID" value="MBC3811856.1"/>
    <property type="molecule type" value="Genomic_DNA"/>
</dbReference>
<gene>
    <name evidence="4" type="ORF">H8K26_10420</name>
</gene>
<dbReference type="CDD" id="cd05242">
    <property type="entry name" value="SDR_a8"/>
    <property type="match status" value="1"/>
</dbReference>
<protein>
    <submittedName>
        <fullName evidence="4">TIGR01777 family protein</fullName>
    </submittedName>
</protein>
<evidence type="ECO:0000256" key="1">
    <source>
        <dbReference type="ARBA" id="ARBA00009353"/>
    </source>
</evidence>
<comment type="caution">
    <text evidence="4">The sequence shown here is derived from an EMBL/GenBank/DDBJ whole genome shotgun (WGS) entry which is preliminary data.</text>
</comment>
<evidence type="ECO:0000313" key="4">
    <source>
        <dbReference type="EMBL" id="MBC3811856.1"/>
    </source>
</evidence>
<keyword evidence="5" id="KW-1185">Reference proteome</keyword>
<organism evidence="4 5">
    <name type="scientific">Undibacterium aquatile</name>
    <dbReference type="NCBI Taxonomy" id="1537398"/>
    <lineage>
        <taxon>Bacteria</taxon>
        <taxon>Pseudomonadati</taxon>
        <taxon>Pseudomonadota</taxon>
        <taxon>Betaproteobacteria</taxon>
        <taxon>Burkholderiales</taxon>
        <taxon>Oxalobacteraceae</taxon>
        <taxon>Undibacterium</taxon>
    </lineage>
</organism>
<dbReference type="InterPro" id="IPR036291">
    <property type="entry name" value="NAD(P)-bd_dom_sf"/>
</dbReference>
<dbReference type="InterPro" id="IPR010099">
    <property type="entry name" value="SDR39U1"/>
</dbReference>
<dbReference type="Gene3D" id="3.40.50.720">
    <property type="entry name" value="NAD(P)-binding Rossmann-like Domain"/>
    <property type="match status" value="1"/>
</dbReference>
<accession>A0ABR6XG65</accession>
<reference evidence="4 5" key="1">
    <citation type="submission" date="2020-08" db="EMBL/GenBank/DDBJ databases">
        <title>Novel species isolated from subtropical streams in China.</title>
        <authorList>
            <person name="Lu H."/>
        </authorList>
    </citation>
    <scope>NUCLEOTIDE SEQUENCE [LARGE SCALE GENOMIC DNA]</scope>
    <source>
        <strain evidence="4 5">CCTCC AB 2015119</strain>
    </source>
</reference>
<dbReference type="Proteomes" id="UP000637632">
    <property type="component" value="Unassembled WGS sequence"/>
</dbReference>
<dbReference type="Pfam" id="PF01370">
    <property type="entry name" value="Epimerase"/>
    <property type="match status" value="1"/>
</dbReference>